<dbReference type="RefSeq" id="WP_175201388.1">
    <property type="nucleotide sequence ID" value="NZ_CADILH010000005.1"/>
</dbReference>
<evidence type="ECO:0000313" key="2">
    <source>
        <dbReference type="EMBL" id="CAB3933916.1"/>
    </source>
</evidence>
<sequence>MNRLTLLILAVSVAAAAPAVQAEPKTREQVRLELEQAKNAGLVTYGEQDYPPAIAPVRPGKTRAQVADELQRAKAAGLVTYGEQDYPPPQPRATSRTRAEVRADLVLWKRAGMEDLYRGSQTPDVFSLKYRQRYAEYVRMRTGAEYQRQLDIENGRR</sequence>
<keyword evidence="3" id="KW-1185">Reference proteome</keyword>
<name>A0A6S7F8R8_9BURK</name>
<gene>
    <name evidence="2" type="ORF">LMG6000_03480</name>
</gene>
<accession>A0A6S7F8R8</accession>
<dbReference type="EMBL" id="CADILH010000005">
    <property type="protein sequence ID" value="CAB3933916.1"/>
    <property type="molecule type" value="Genomic_DNA"/>
</dbReference>
<organism evidence="2 3">
    <name type="scientific">Achromobacter insolitus</name>
    <dbReference type="NCBI Taxonomy" id="217204"/>
    <lineage>
        <taxon>Bacteria</taxon>
        <taxon>Pseudomonadati</taxon>
        <taxon>Pseudomonadota</taxon>
        <taxon>Betaproteobacteria</taxon>
        <taxon>Burkholderiales</taxon>
        <taxon>Alcaligenaceae</taxon>
        <taxon>Achromobacter</taxon>
    </lineage>
</organism>
<protein>
    <recommendedName>
        <fullName evidence="4">DUF4148 domain-containing protein</fullName>
    </recommendedName>
</protein>
<keyword evidence="1" id="KW-0732">Signal</keyword>
<dbReference type="AlphaFoldDB" id="A0A6S7F8R8"/>
<evidence type="ECO:0000313" key="3">
    <source>
        <dbReference type="Proteomes" id="UP000494183"/>
    </source>
</evidence>
<evidence type="ECO:0000256" key="1">
    <source>
        <dbReference type="SAM" id="SignalP"/>
    </source>
</evidence>
<proteinExistence type="predicted"/>
<dbReference type="InterPro" id="IPR025421">
    <property type="entry name" value="DUF4148"/>
</dbReference>
<dbReference type="Proteomes" id="UP000494183">
    <property type="component" value="Unassembled WGS sequence"/>
</dbReference>
<dbReference type="Pfam" id="PF13663">
    <property type="entry name" value="DUF4148"/>
    <property type="match status" value="2"/>
</dbReference>
<reference evidence="2 3" key="1">
    <citation type="submission" date="2020-04" db="EMBL/GenBank/DDBJ databases">
        <authorList>
            <person name="De Canck E."/>
        </authorList>
    </citation>
    <scope>NUCLEOTIDE SEQUENCE [LARGE SCALE GENOMIC DNA]</scope>
    <source>
        <strain evidence="2 3">LMG 6000</strain>
    </source>
</reference>
<feature type="signal peptide" evidence="1">
    <location>
        <begin position="1"/>
        <end position="22"/>
    </location>
</feature>
<feature type="chain" id="PRO_5028958242" description="DUF4148 domain-containing protein" evidence="1">
    <location>
        <begin position="23"/>
        <end position="157"/>
    </location>
</feature>
<evidence type="ECO:0008006" key="4">
    <source>
        <dbReference type="Google" id="ProtNLM"/>
    </source>
</evidence>